<sequence length="82" mass="8166">MPASPSGGAPRPPRAALPLVLLALTAVLGAALAYEAQRAVRSHRETAERALRDYAAGQARGALAQTAGVLAALVTGALAPAI</sequence>
<accession>A0A6J4L670</accession>
<gene>
    <name evidence="1" type="ORF">AVDCRST_MAG11-2070</name>
</gene>
<evidence type="ECO:0000313" key="1">
    <source>
        <dbReference type="EMBL" id="CAA9322353.1"/>
    </source>
</evidence>
<reference evidence="1" key="1">
    <citation type="submission" date="2020-02" db="EMBL/GenBank/DDBJ databases">
        <authorList>
            <person name="Meier V. D."/>
        </authorList>
    </citation>
    <scope>NUCLEOTIDE SEQUENCE</scope>
    <source>
        <strain evidence="1">AVDCRST_MAG11</strain>
    </source>
</reference>
<dbReference type="EMBL" id="CADCTU010000490">
    <property type="protein sequence ID" value="CAA9322353.1"/>
    <property type="molecule type" value="Genomic_DNA"/>
</dbReference>
<protein>
    <submittedName>
        <fullName evidence="1">Uncharacterized protein</fullName>
    </submittedName>
</protein>
<organism evidence="1">
    <name type="scientific">uncultured Gemmatimonadaceae bacterium</name>
    <dbReference type="NCBI Taxonomy" id="246130"/>
    <lineage>
        <taxon>Bacteria</taxon>
        <taxon>Pseudomonadati</taxon>
        <taxon>Gemmatimonadota</taxon>
        <taxon>Gemmatimonadia</taxon>
        <taxon>Gemmatimonadales</taxon>
        <taxon>Gemmatimonadaceae</taxon>
        <taxon>environmental samples</taxon>
    </lineage>
</organism>
<proteinExistence type="predicted"/>
<name>A0A6J4L670_9BACT</name>
<feature type="non-terminal residue" evidence="1">
    <location>
        <position position="82"/>
    </location>
</feature>
<dbReference type="AlphaFoldDB" id="A0A6J4L670"/>